<reference evidence="1" key="1">
    <citation type="submission" date="2022-06" db="EMBL/GenBank/DDBJ databases">
        <title>Genomic Encyclopedia of Archaeal and Bacterial Type Strains, Phase II (KMG-II): from individual species to whole genera.</title>
        <authorList>
            <person name="Goeker M."/>
        </authorList>
    </citation>
    <scope>NUCLEOTIDE SEQUENCE</scope>
    <source>
        <strain evidence="1">DSM 43935</strain>
    </source>
</reference>
<dbReference type="Proteomes" id="UP001206128">
    <property type="component" value="Unassembled WGS sequence"/>
</dbReference>
<proteinExistence type="predicted"/>
<evidence type="ECO:0000313" key="1">
    <source>
        <dbReference type="EMBL" id="MCP2166581.1"/>
    </source>
</evidence>
<dbReference type="EMBL" id="JAMTCK010000007">
    <property type="protein sequence ID" value="MCP2166581.1"/>
    <property type="molecule type" value="Genomic_DNA"/>
</dbReference>
<evidence type="ECO:0000313" key="2">
    <source>
        <dbReference type="Proteomes" id="UP001206128"/>
    </source>
</evidence>
<protein>
    <submittedName>
        <fullName evidence="1">Uncharacterized protein</fullName>
    </submittedName>
</protein>
<gene>
    <name evidence="1" type="ORF">LX83_003449</name>
</gene>
<sequence length="104" mass="11269">MEGSNRAVAANALSKTGWVATTKNGMRNEAEKAAYAERKRAEQAGAPYQGVAGHVPDATWMGKGEPYEWHDIAKRVNSSLVGQANGYPIGYKPAKFEIEYPPSN</sequence>
<organism evidence="1 2">
    <name type="scientific">Goodfellowiella coeruleoviolacea</name>
    <dbReference type="NCBI Taxonomy" id="334858"/>
    <lineage>
        <taxon>Bacteria</taxon>
        <taxon>Bacillati</taxon>
        <taxon>Actinomycetota</taxon>
        <taxon>Actinomycetes</taxon>
        <taxon>Pseudonocardiales</taxon>
        <taxon>Pseudonocardiaceae</taxon>
        <taxon>Goodfellowiella</taxon>
    </lineage>
</organism>
<comment type="caution">
    <text evidence="1">The sequence shown here is derived from an EMBL/GenBank/DDBJ whole genome shotgun (WGS) entry which is preliminary data.</text>
</comment>
<name>A0AAE3KFP9_9PSEU</name>
<keyword evidence="2" id="KW-1185">Reference proteome</keyword>
<accession>A0AAE3KFP9</accession>
<dbReference type="AlphaFoldDB" id="A0AAE3KFP9"/>